<dbReference type="InterPro" id="IPR000626">
    <property type="entry name" value="Ubiquitin-like_dom"/>
</dbReference>
<keyword evidence="5 6" id="KW-0788">Thiol protease</keyword>
<dbReference type="PROSITE" id="PS50235">
    <property type="entry name" value="USP_3"/>
    <property type="match status" value="1"/>
</dbReference>
<dbReference type="PANTHER" id="PTHR43982">
    <property type="entry name" value="UBIQUITIN CARBOXYL-TERMINAL HYDROLASE"/>
    <property type="match status" value="1"/>
</dbReference>
<feature type="domain" description="Ubiquitin-like" evidence="7">
    <location>
        <begin position="59"/>
        <end position="104"/>
    </location>
</feature>
<dbReference type="PROSITE" id="PS00972">
    <property type="entry name" value="USP_1"/>
    <property type="match status" value="1"/>
</dbReference>
<comment type="similarity">
    <text evidence="6">Belongs to the peptidase C19 family.</text>
</comment>
<feature type="domain" description="USP" evidence="8">
    <location>
        <begin position="151"/>
        <end position="543"/>
    </location>
</feature>
<dbReference type="SUPFAM" id="SSF54001">
    <property type="entry name" value="Cysteine proteinases"/>
    <property type="match status" value="1"/>
</dbReference>
<keyword evidence="4 6" id="KW-0378">Hydrolase</keyword>
<dbReference type="OrthoDB" id="333239at2759"/>
<dbReference type="InterPro" id="IPR044635">
    <property type="entry name" value="UBP14-like"/>
</dbReference>
<dbReference type="PROSITE" id="PS00973">
    <property type="entry name" value="USP_2"/>
    <property type="match status" value="1"/>
</dbReference>
<dbReference type="GO" id="GO:0070628">
    <property type="term" value="F:proteasome binding"/>
    <property type="evidence" value="ECO:0007669"/>
    <property type="project" value="TreeGrafter"/>
</dbReference>
<organism evidence="9 10">
    <name type="scientific">Ambispora gerdemannii</name>
    <dbReference type="NCBI Taxonomy" id="144530"/>
    <lineage>
        <taxon>Eukaryota</taxon>
        <taxon>Fungi</taxon>
        <taxon>Fungi incertae sedis</taxon>
        <taxon>Mucoromycota</taxon>
        <taxon>Glomeromycotina</taxon>
        <taxon>Glomeromycetes</taxon>
        <taxon>Archaeosporales</taxon>
        <taxon>Ambisporaceae</taxon>
        <taxon>Ambispora</taxon>
    </lineage>
</organism>
<dbReference type="SMART" id="SM00213">
    <property type="entry name" value="UBQ"/>
    <property type="match status" value="1"/>
</dbReference>
<keyword evidence="3 6" id="KW-0833">Ubl conjugation pathway</keyword>
<dbReference type="InterPro" id="IPR029071">
    <property type="entry name" value="Ubiquitin-like_domsf"/>
</dbReference>
<proteinExistence type="inferred from homology"/>
<evidence type="ECO:0000256" key="2">
    <source>
        <dbReference type="ARBA" id="ARBA00022670"/>
    </source>
</evidence>
<evidence type="ECO:0000256" key="3">
    <source>
        <dbReference type="ARBA" id="ARBA00022786"/>
    </source>
</evidence>
<dbReference type="Gene3D" id="3.10.20.90">
    <property type="entry name" value="Phosphatidylinositol 3-kinase Catalytic Subunit, Chain A, domain 1"/>
    <property type="match status" value="1"/>
</dbReference>
<evidence type="ECO:0000313" key="9">
    <source>
        <dbReference type="EMBL" id="CAG8437197.1"/>
    </source>
</evidence>
<dbReference type="EC" id="3.4.19.12" evidence="6"/>
<dbReference type="PROSITE" id="PS50053">
    <property type="entry name" value="UBIQUITIN_2"/>
    <property type="match status" value="1"/>
</dbReference>
<dbReference type="GO" id="GO:0043161">
    <property type="term" value="P:proteasome-mediated ubiquitin-dependent protein catabolic process"/>
    <property type="evidence" value="ECO:0007669"/>
    <property type="project" value="InterPro"/>
</dbReference>
<name>A0A9N8YLK8_9GLOM</name>
<evidence type="ECO:0000313" key="10">
    <source>
        <dbReference type="Proteomes" id="UP000789831"/>
    </source>
</evidence>
<dbReference type="InterPro" id="IPR018200">
    <property type="entry name" value="USP_CS"/>
</dbReference>
<evidence type="ECO:0000259" key="8">
    <source>
        <dbReference type="PROSITE" id="PS50235"/>
    </source>
</evidence>
<reference evidence="9" key="1">
    <citation type="submission" date="2021-06" db="EMBL/GenBank/DDBJ databases">
        <authorList>
            <person name="Kallberg Y."/>
            <person name="Tangrot J."/>
            <person name="Rosling A."/>
        </authorList>
    </citation>
    <scope>NUCLEOTIDE SEQUENCE</scope>
    <source>
        <strain evidence="9">MT106</strain>
    </source>
</reference>
<dbReference type="Pfam" id="PF00443">
    <property type="entry name" value="UCH"/>
    <property type="match status" value="1"/>
</dbReference>
<dbReference type="Gene3D" id="3.90.70.10">
    <property type="entry name" value="Cysteine proteinases"/>
    <property type="match status" value="1"/>
</dbReference>
<gene>
    <name evidence="9" type="ORF">AGERDE_LOCUS753</name>
</gene>
<evidence type="ECO:0000256" key="4">
    <source>
        <dbReference type="ARBA" id="ARBA00022801"/>
    </source>
</evidence>
<comment type="caution">
    <text evidence="9">The sequence shown here is derived from an EMBL/GenBank/DDBJ whole genome shotgun (WGS) entry which is preliminary data.</text>
</comment>
<evidence type="ECO:0000256" key="5">
    <source>
        <dbReference type="ARBA" id="ARBA00022807"/>
    </source>
</evidence>
<evidence type="ECO:0000256" key="1">
    <source>
        <dbReference type="ARBA" id="ARBA00000707"/>
    </source>
</evidence>
<protein>
    <recommendedName>
        <fullName evidence="6">Ubiquitin carboxyl-terminal hydrolase</fullName>
        <ecNumber evidence="6">3.4.19.12</ecNumber>
    </recommendedName>
</protein>
<sequence>MGKNFFENHVCKNTNELVDRRLPKILLIGYTIRTDEKICHGDRARVIQRSSLSKTMPVTRVHVKWVGEKYEIDVDTDEPVLVLKTQLYTITGVEPERQKLLIKGDDTELNSLNLKEMMGTAGALPKVPETKTQFIETMTDQQLAETLKLPAGLTNNGNTCYMNATLQCLHAIPELQESLDSYSGSVDLQGSLTESLRDLYQQLNRTTETYDPFEFIQTLRAVAPEFAERDNRGYIQQDAKECWTHIVSCLSSKLKLPPRLQQSGAGTSATSASSEEDSFVQRYMTGERIITQVLTCDEAPTEPPVIMKESFIELDCHIDISTNYLMDGLRARIQEKLEKESPTLNKQSIYTKTQKISRLPAYLTIQFYRFFWKQHERIRTKIMRKVKFPFLLDVTEFCTEELKNKLLPVKTKLMELEKNQEETNKKSKLAINYEQSKEKDKKPTIDPAVIEEIEKLVDPELAKDIGANVTGLYELCAVLTHKGRSAESGHYVAWVNKKDTGKYEWLKYDDDRVSSVTKEDIQKLDGDGGGDWHIAYIALYRSKGIPKC</sequence>
<dbReference type="InterPro" id="IPR028889">
    <property type="entry name" value="USP"/>
</dbReference>
<dbReference type="SUPFAM" id="SSF54236">
    <property type="entry name" value="Ubiquitin-like"/>
    <property type="match status" value="1"/>
</dbReference>
<keyword evidence="10" id="KW-1185">Reference proteome</keyword>
<dbReference type="CDD" id="cd16104">
    <property type="entry name" value="Ubl_USP14_like"/>
    <property type="match status" value="1"/>
</dbReference>
<dbReference type="InterPro" id="IPR001394">
    <property type="entry name" value="Peptidase_C19_UCH"/>
</dbReference>
<dbReference type="EMBL" id="CAJVPL010000039">
    <property type="protein sequence ID" value="CAG8437197.1"/>
    <property type="molecule type" value="Genomic_DNA"/>
</dbReference>
<accession>A0A9N8YLK8</accession>
<keyword evidence="2 6" id="KW-0645">Protease</keyword>
<evidence type="ECO:0000259" key="7">
    <source>
        <dbReference type="PROSITE" id="PS50053"/>
    </source>
</evidence>
<dbReference type="CDD" id="cd02657">
    <property type="entry name" value="Peptidase_C19A"/>
    <property type="match status" value="1"/>
</dbReference>
<comment type="catalytic activity">
    <reaction evidence="1 6">
        <text>Thiol-dependent hydrolysis of ester, thioester, amide, peptide and isopeptide bonds formed by the C-terminal Gly of ubiquitin (a 76-residue protein attached to proteins as an intracellular targeting signal).</text>
        <dbReference type="EC" id="3.4.19.12"/>
    </reaction>
</comment>
<dbReference type="AlphaFoldDB" id="A0A9N8YLK8"/>
<dbReference type="GO" id="GO:0061136">
    <property type="term" value="P:regulation of proteasomal protein catabolic process"/>
    <property type="evidence" value="ECO:0007669"/>
    <property type="project" value="TreeGrafter"/>
</dbReference>
<dbReference type="InterPro" id="IPR038765">
    <property type="entry name" value="Papain-like_cys_pep_sf"/>
</dbReference>
<evidence type="ECO:0000256" key="6">
    <source>
        <dbReference type="RuleBase" id="RU366025"/>
    </source>
</evidence>
<dbReference type="PANTHER" id="PTHR43982:SF1">
    <property type="entry name" value="UBIQUITIN CARBOXYL-TERMINAL HYDROLASE 14"/>
    <property type="match status" value="1"/>
</dbReference>
<dbReference type="Proteomes" id="UP000789831">
    <property type="component" value="Unassembled WGS sequence"/>
</dbReference>
<dbReference type="GO" id="GO:0004843">
    <property type="term" value="F:cysteine-type deubiquitinase activity"/>
    <property type="evidence" value="ECO:0007669"/>
    <property type="project" value="UniProtKB-UniRule"/>
</dbReference>
<dbReference type="GO" id="GO:0016579">
    <property type="term" value="P:protein deubiquitination"/>
    <property type="evidence" value="ECO:0007669"/>
    <property type="project" value="InterPro"/>
</dbReference>